<sequence length="235" mass="26664">MDTILDIITAYFKSLCTFLYLHTPVFNFVILFVVLSYFSTTQELYTKLNRMASIAADMFVGRERFATLLLMRLTETVILWLSDDQSFWDDIEEGPRPLGPLGLQQFYLDMKFVISFASQGRYLSRILQRVINDIISKAMAAFSATGMDPYRHASSIYICMHAHFDQFRHVAIEAEIFTLAVSELPEDDWFNDICLEAIERLSGKPKAVNGDRELNSPTASVSAQSISSVRSHGSS</sequence>
<evidence type="ECO:0000313" key="5">
    <source>
        <dbReference type="Proteomes" id="UP000827721"/>
    </source>
</evidence>
<proteinExistence type="predicted"/>
<accession>A0ABQ8HKV1</accession>
<keyword evidence="3" id="KW-0812">Transmembrane</keyword>
<comment type="caution">
    <text evidence="4">The sequence shown here is derived from an EMBL/GenBank/DDBJ whole genome shotgun (WGS) entry which is preliminary data.</text>
</comment>
<reference evidence="4 5" key="1">
    <citation type="submission" date="2021-02" db="EMBL/GenBank/DDBJ databases">
        <title>Plant Genome Project.</title>
        <authorList>
            <person name="Zhang R.-G."/>
        </authorList>
    </citation>
    <scope>NUCLEOTIDE SEQUENCE [LARGE SCALE GENOMIC DNA]</scope>
    <source>
        <tissue evidence="4">Leaves</tissue>
    </source>
</reference>
<evidence type="ECO:0000256" key="3">
    <source>
        <dbReference type="SAM" id="Phobius"/>
    </source>
</evidence>
<gene>
    <name evidence="4" type="ORF">JRO89_XS09G0069000</name>
</gene>
<keyword evidence="3" id="KW-0472">Membrane</keyword>
<feature type="transmembrane region" description="Helical" evidence="3">
    <location>
        <begin position="19"/>
        <end position="38"/>
    </location>
</feature>
<keyword evidence="1" id="KW-0813">Transport</keyword>
<dbReference type="InterPro" id="IPR033961">
    <property type="entry name" value="Exo84"/>
</dbReference>
<evidence type="ECO:0000256" key="1">
    <source>
        <dbReference type="ARBA" id="ARBA00022448"/>
    </source>
</evidence>
<feature type="region of interest" description="Disordered" evidence="2">
    <location>
        <begin position="209"/>
        <end position="235"/>
    </location>
</feature>
<dbReference type="EMBL" id="JAFEMO010000009">
    <property type="protein sequence ID" value="KAH7564914.1"/>
    <property type="molecule type" value="Genomic_DNA"/>
</dbReference>
<evidence type="ECO:0000313" key="4">
    <source>
        <dbReference type="EMBL" id="KAH7564914.1"/>
    </source>
</evidence>
<dbReference type="PANTHER" id="PTHR21426">
    <property type="entry name" value="EXOCYST COMPLEX COMPONENT 8"/>
    <property type="match status" value="1"/>
</dbReference>
<feature type="compositionally biased region" description="Low complexity" evidence="2">
    <location>
        <begin position="216"/>
        <end position="235"/>
    </location>
</feature>
<dbReference type="PANTHER" id="PTHR21426:SF12">
    <property type="entry name" value="EXOCYST COMPLEX COMPONENT 8"/>
    <property type="match status" value="1"/>
</dbReference>
<protein>
    <submittedName>
        <fullName evidence="4">Uncharacterized protein</fullName>
    </submittedName>
</protein>
<name>A0ABQ8HKV1_9ROSI</name>
<evidence type="ECO:0000256" key="2">
    <source>
        <dbReference type="SAM" id="MobiDB-lite"/>
    </source>
</evidence>
<keyword evidence="5" id="KW-1185">Reference proteome</keyword>
<keyword evidence="3" id="KW-1133">Transmembrane helix</keyword>
<organism evidence="4 5">
    <name type="scientific">Xanthoceras sorbifolium</name>
    <dbReference type="NCBI Taxonomy" id="99658"/>
    <lineage>
        <taxon>Eukaryota</taxon>
        <taxon>Viridiplantae</taxon>
        <taxon>Streptophyta</taxon>
        <taxon>Embryophyta</taxon>
        <taxon>Tracheophyta</taxon>
        <taxon>Spermatophyta</taxon>
        <taxon>Magnoliopsida</taxon>
        <taxon>eudicotyledons</taxon>
        <taxon>Gunneridae</taxon>
        <taxon>Pentapetalae</taxon>
        <taxon>rosids</taxon>
        <taxon>malvids</taxon>
        <taxon>Sapindales</taxon>
        <taxon>Sapindaceae</taxon>
        <taxon>Xanthoceroideae</taxon>
        <taxon>Xanthoceras</taxon>
    </lineage>
</organism>
<dbReference type="Proteomes" id="UP000827721">
    <property type="component" value="Unassembled WGS sequence"/>
</dbReference>